<keyword evidence="5 10" id="KW-0732">Signal</keyword>
<feature type="compositionally biased region" description="Basic and acidic residues" evidence="9">
    <location>
        <begin position="395"/>
        <end position="406"/>
    </location>
</feature>
<dbReference type="GO" id="GO:0098552">
    <property type="term" value="C:side of membrane"/>
    <property type="evidence" value="ECO:0007669"/>
    <property type="project" value="UniProtKB-KW"/>
</dbReference>
<feature type="compositionally biased region" description="Polar residues" evidence="9">
    <location>
        <begin position="408"/>
        <end position="418"/>
    </location>
</feature>
<feature type="compositionally biased region" description="Polar residues" evidence="9">
    <location>
        <begin position="382"/>
        <end position="394"/>
    </location>
</feature>
<reference evidence="12" key="1">
    <citation type="submission" date="2016-08" db="EMBL/GenBank/DDBJ databases">
        <title>VSG repertoire of Trypanosoma brucei EATRO 1125.</title>
        <authorList>
            <person name="Cross G.A."/>
        </authorList>
    </citation>
    <scope>NUCLEOTIDE SEQUENCE</scope>
    <source>
        <strain evidence="12">EATRO 1125</strain>
    </source>
</reference>
<dbReference type="Pfam" id="PF13206">
    <property type="entry name" value="VSG_B"/>
    <property type="match status" value="1"/>
</dbReference>
<organism evidence="12">
    <name type="scientific">Trypanosoma brucei</name>
    <dbReference type="NCBI Taxonomy" id="5691"/>
    <lineage>
        <taxon>Eukaryota</taxon>
        <taxon>Discoba</taxon>
        <taxon>Euglenozoa</taxon>
        <taxon>Kinetoplastea</taxon>
        <taxon>Metakinetoplastina</taxon>
        <taxon>Trypanosomatida</taxon>
        <taxon>Trypanosomatidae</taxon>
        <taxon>Trypanosoma</taxon>
    </lineage>
</organism>
<evidence type="ECO:0000256" key="4">
    <source>
        <dbReference type="ARBA" id="ARBA00022622"/>
    </source>
</evidence>
<keyword evidence="7" id="KW-0325">Glycoprotein</keyword>
<feature type="compositionally biased region" description="Basic and acidic residues" evidence="9">
    <location>
        <begin position="420"/>
        <end position="442"/>
    </location>
</feature>
<dbReference type="VEuPathDB" id="TriTrypDB:Tb927.9.580"/>
<keyword evidence="8" id="KW-0449">Lipoprotein</keyword>
<name>A0A1J0R6J0_9TRYP</name>
<keyword evidence="3" id="KW-1003">Cell membrane</keyword>
<evidence type="ECO:0000256" key="2">
    <source>
        <dbReference type="ARBA" id="ARBA00004609"/>
    </source>
</evidence>
<dbReference type="AlphaFoldDB" id="A0A1J0R6J0"/>
<evidence type="ECO:0000256" key="7">
    <source>
        <dbReference type="ARBA" id="ARBA00023180"/>
    </source>
</evidence>
<feature type="region of interest" description="Disordered" evidence="9">
    <location>
        <begin position="377"/>
        <end position="442"/>
    </location>
</feature>
<evidence type="ECO:0000256" key="5">
    <source>
        <dbReference type="ARBA" id="ARBA00022729"/>
    </source>
</evidence>
<evidence type="ECO:0000256" key="1">
    <source>
        <dbReference type="ARBA" id="ARBA00002523"/>
    </source>
</evidence>
<dbReference type="VEuPathDB" id="TriTrypDB:Tb1125.Tb11.v5.0919"/>
<comment type="subcellular location">
    <subcellularLocation>
        <location evidence="2">Cell membrane</location>
        <topology evidence="2">Lipid-anchor</topology>
        <topology evidence="2">GPI-anchor</topology>
    </subcellularLocation>
</comment>
<comment type="function">
    <text evidence="1">VSG forms a coat on the surface of the parasite. The trypanosome evades the immune response of the host by expressing a series of antigenically distinct VSGs from an estimated 1000 VSG genes.</text>
</comment>
<evidence type="ECO:0000256" key="3">
    <source>
        <dbReference type="ARBA" id="ARBA00022475"/>
    </source>
</evidence>
<keyword evidence="4" id="KW-0336">GPI-anchor</keyword>
<protein>
    <submittedName>
        <fullName evidence="12">Variant surface glycoprotein 1125.1250</fullName>
    </submittedName>
</protein>
<evidence type="ECO:0000256" key="8">
    <source>
        <dbReference type="ARBA" id="ARBA00023288"/>
    </source>
</evidence>
<proteinExistence type="predicted"/>
<feature type="chain" id="PRO_5012339587" evidence="10">
    <location>
        <begin position="19"/>
        <end position="442"/>
    </location>
</feature>
<evidence type="ECO:0000259" key="11">
    <source>
        <dbReference type="Pfam" id="PF13206"/>
    </source>
</evidence>
<feature type="signal peptide" evidence="10">
    <location>
        <begin position="1"/>
        <end position="18"/>
    </location>
</feature>
<evidence type="ECO:0000256" key="6">
    <source>
        <dbReference type="ARBA" id="ARBA00023136"/>
    </source>
</evidence>
<dbReference type="VEuPathDB" id="TriTrypDB:Tb427_000185100"/>
<evidence type="ECO:0000256" key="9">
    <source>
        <dbReference type="SAM" id="MobiDB-lite"/>
    </source>
</evidence>
<dbReference type="EMBL" id="KX699529">
    <property type="protein sequence ID" value="APD73485.1"/>
    <property type="molecule type" value="Genomic_DNA"/>
</dbReference>
<sequence length="442" mass="46918">MTTLTVGSIWLLTIGATANIDRGENRLEHAALCSLVALTDGSLEAPVIPPIDKGTYQLIQNLNFSTSPKAWQDSFYQGGNTEKVHTDAQAYHKAYKGYEDYWNDWQDAATAVGAKTKEAKLKESGALELDGRAKQYAHTKIRSIALRARKIWRASTSSTSEAAEFNAATELKKLKKAIYGTETSSRNDATTDGVFNGDPGNSRNTACDAAVGTGKATTVAAQLACVCLKNTASNAVGVCTDKADGPTGWAAGATKFQDGDVQAVLKTCPSGKGAAITATKIRAAAEAVRSLLSSVSGNAYLGKFKNTNCDGTSGNGICVAITGYDADPTAGFNKLGWPQTLHAIAKALEDREAAAVLAAQTNKLLEEEAGKAMDVVKEAREATTTAESGQTRQQPEPRKEEKDRCSKHNSNGTCTPDNNCKWEEKDGKGEYCKPKDGEGQKT</sequence>
<keyword evidence="6" id="KW-0472">Membrane</keyword>
<dbReference type="InterPro" id="IPR025932">
    <property type="entry name" value="Trypano_VSG_B_N_dom"/>
</dbReference>
<feature type="domain" description="Trypanosome variant surface glycoprotein B-type N-terminal" evidence="11">
    <location>
        <begin position="10"/>
        <end position="366"/>
    </location>
</feature>
<accession>A0A1J0R6J0</accession>
<evidence type="ECO:0000256" key="10">
    <source>
        <dbReference type="SAM" id="SignalP"/>
    </source>
</evidence>
<dbReference type="GO" id="GO:0005886">
    <property type="term" value="C:plasma membrane"/>
    <property type="evidence" value="ECO:0007669"/>
    <property type="project" value="UniProtKB-SubCell"/>
</dbReference>
<evidence type="ECO:0000313" key="12">
    <source>
        <dbReference type="EMBL" id="APD73485.1"/>
    </source>
</evidence>